<proteinExistence type="predicted"/>
<reference evidence="1" key="1">
    <citation type="journal article" date="2017" name="Appl. Environ. Microbiol.">
        <title>Molecular characterization of an Endozoicomonas-like organism causing infection in king scallop Pecten maximus L.</title>
        <authorList>
            <person name="Cano I."/>
            <person name="van Aerle R."/>
            <person name="Ross S."/>
            <person name="Verner-Jeffreys D.W."/>
            <person name="Paley R.K."/>
            <person name="Rimmer G."/>
            <person name="Ryder D."/>
            <person name="Hooper P."/>
            <person name="Stone D."/>
            <person name="Feist S.W."/>
        </authorList>
    </citation>
    <scope>NUCLEOTIDE SEQUENCE</scope>
</reference>
<evidence type="ECO:0000313" key="1">
    <source>
        <dbReference type="EMBL" id="PJE78594.1"/>
    </source>
</evidence>
<protein>
    <submittedName>
        <fullName evidence="1">Uncharacterized protein</fullName>
    </submittedName>
</protein>
<dbReference type="AlphaFoldDB" id="A0A2H9T5W4"/>
<sequence>MEGYAGSGHLAEYMAAHGCPVFAVDDCSYVGMKVQERHRGNVFYADVCDAFVHFKKMRLQLSAYIKDLQPYVMIITPDGDPEHFSRLLLAIADTDIPLILCARESFHTIAESDSLFTYEKRYKKCEVYKGEKMHPILEKQCPGFLSMVNRIDIIQGTTIRPYLCIYMNRKYTGRPE</sequence>
<gene>
    <name evidence="1" type="ORF">CI610_02471</name>
</gene>
<accession>A0A2H9T5W4</accession>
<dbReference type="EMBL" id="NSIT01000155">
    <property type="protein sequence ID" value="PJE78594.1"/>
    <property type="molecule type" value="Genomic_DNA"/>
</dbReference>
<comment type="caution">
    <text evidence="1">The sequence shown here is derived from an EMBL/GenBank/DDBJ whole genome shotgun (WGS) entry which is preliminary data.</text>
</comment>
<name>A0A2H9T5W4_9ZZZZ</name>
<organism evidence="1">
    <name type="scientific">invertebrate metagenome</name>
    <dbReference type="NCBI Taxonomy" id="1711999"/>
    <lineage>
        <taxon>unclassified sequences</taxon>
        <taxon>metagenomes</taxon>
        <taxon>organismal metagenomes</taxon>
    </lineage>
</organism>